<protein>
    <recommendedName>
        <fullName evidence="2">Membrane protein 6-pyruvoyl-tetrahydropterin synthase-related domain-containing protein</fullName>
    </recommendedName>
</protein>
<organism evidence="3 4">
    <name type="scientific">Candidatus Gottesmanbacteria bacterium GW2011_GWA2_43_14</name>
    <dbReference type="NCBI Taxonomy" id="1618443"/>
    <lineage>
        <taxon>Bacteria</taxon>
        <taxon>Candidatus Gottesmaniibacteriota</taxon>
    </lineage>
</organism>
<feature type="transmembrane region" description="Helical" evidence="1">
    <location>
        <begin position="294"/>
        <end position="312"/>
    </location>
</feature>
<keyword evidence="1" id="KW-1133">Transmembrane helix</keyword>
<feature type="transmembrane region" description="Helical" evidence="1">
    <location>
        <begin position="124"/>
        <end position="145"/>
    </location>
</feature>
<feature type="transmembrane region" description="Helical" evidence="1">
    <location>
        <begin position="181"/>
        <end position="210"/>
    </location>
</feature>
<gene>
    <name evidence="3" type="ORF">UV73_C0001G0184</name>
</gene>
<dbReference type="Pfam" id="PF10131">
    <property type="entry name" value="PTPS_related"/>
    <property type="match status" value="1"/>
</dbReference>
<feature type="transmembrane region" description="Helical" evidence="1">
    <location>
        <begin position="321"/>
        <end position="338"/>
    </location>
</feature>
<accession>A0A0G1GIT2</accession>
<dbReference type="InterPro" id="IPR018776">
    <property type="entry name" value="Membrane_prot_PTPS-rel_domain"/>
</dbReference>
<feature type="domain" description="Membrane protein 6-pyruvoyl-tetrahydropterin synthase-related" evidence="2">
    <location>
        <begin position="73"/>
        <end position="397"/>
    </location>
</feature>
<evidence type="ECO:0000313" key="3">
    <source>
        <dbReference type="EMBL" id="KKS98663.1"/>
    </source>
</evidence>
<feature type="transmembrane region" description="Helical" evidence="1">
    <location>
        <begin position="68"/>
        <end position="88"/>
    </location>
</feature>
<dbReference type="AlphaFoldDB" id="A0A0G1GIT2"/>
<feature type="transmembrane region" description="Helical" evidence="1">
    <location>
        <begin position="222"/>
        <end position="242"/>
    </location>
</feature>
<evidence type="ECO:0000256" key="1">
    <source>
        <dbReference type="SAM" id="Phobius"/>
    </source>
</evidence>
<proteinExistence type="predicted"/>
<dbReference type="Proteomes" id="UP000034894">
    <property type="component" value="Unassembled WGS sequence"/>
</dbReference>
<reference evidence="3 4" key="1">
    <citation type="journal article" date="2015" name="Nature">
        <title>rRNA introns, odd ribosomes, and small enigmatic genomes across a large radiation of phyla.</title>
        <authorList>
            <person name="Brown C.T."/>
            <person name="Hug L.A."/>
            <person name="Thomas B.C."/>
            <person name="Sharon I."/>
            <person name="Castelle C.J."/>
            <person name="Singh A."/>
            <person name="Wilkins M.J."/>
            <person name="Williams K.H."/>
            <person name="Banfield J.F."/>
        </authorList>
    </citation>
    <scope>NUCLEOTIDE SEQUENCE [LARGE SCALE GENOMIC DNA]</scope>
</reference>
<comment type="caution">
    <text evidence="3">The sequence shown here is derived from an EMBL/GenBank/DDBJ whole genome shotgun (WGS) entry which is preliminary data.</text>
</comment>
<name>A0A0G1GIT2_9BACT</name>
<evidence type="ECO:0000313" key="4">
    <source>
        <dbReference type="Proteomes" id="UP000034894"/>
    </source>
</evidence>
<dbReference type="EMBL" id="LCFP01000001">
    <property type="protein sequence ID" value="KKS98663.1"/>
    <property type="molecule type" value="Genomic_DNA"/>
</dbReference>
<dbReference type="STRING" id="1618443.UV73_C0001G0184"/>
<keyword evidence="1" id="KW-0472">Membrane</keyword>
<evidence type="ECO:0000259" key="2">
    <source>
        <dbReference type="Pfam" id="PF10131"/>
    </source>
</evidence>
<feature type="transmembrane region" description="Helical" evidence="1">
    <location>
        <begin position="383"/>
        <end position="402"/>
    </location>
</feature>
<feature type="transmembrane region" description="Helical" evidence="1">
    <location>
        <begin position="358"/>
        <end position="376"/>
    </location>
</feature>
<keyword evidence="1" id="KW-0812">Transmembrane</keyword>
<feature type="transmembrane region" description="Helical" evidence="1">
    <location>
        <begin position="152"/>
        <end position="169"/>
    </location>
</feature>
<feature type="transmembrane region" description="Helical" evidence="1">
    <location>
        <begin position="100"/>
        <end position="118"/>
    </location>
</feature>
<sequence length="563" mass="62991">MMIPLIRKHLPVILLLLLFSYPAVSHLTGSAVFPVHDKTQQARVFEMAEQLKSGQFPVRMVGNLGYGYGYPLFNFYAPLPYYTGALFYLSGFDLFTATNLMYLAGALLAPLLMYFLAASLSGRVAGIAAAILYLYAPYHAVNIYVRGAVGEYYAYAFLPLFFLGIYWCMAEQAAKKRRGFLLGSVGLAGIFLSHNISGLIISAVSLLLLPIMYFSKHDLKKYLMMVVLGVGLSAFFIFPAFAEQAYTSVDKLKTEGSNFEQHFVTPGQLWDSAWGFAGSGPGLADGMSFKIGKWHILLTLASIILLTGVYISKKMKNSLKFFYLISLVFLIICVLMTLEMSASVYRMIPGFTFIQYPWRFLNFILLFSVILVTGLFRFTSKHYSLFLSAVIISASLIFYPKYFLPQTLYYPEADEFLNTENLRFNSSLISDEYLPEDFPRPSSAEEVYRTPFSGLVGQQAVSVKDTAEHKIYMVEGAGGRLVTSLPFFPGWNVSVDSNKVPAAKIEGKLSFEVPSGKKLIEFRLKDTPVRKVSNSVSFLSLCLLLYLSSGYSTKLWLKKPISK</sequence>